<name>A0ABT0K4E9_9ACTN</name>
<feature type="transmembrane region" description="Helical" evidence="2">
    <location>
        <begin position="343"/>
        <end position="363"/>
    </location>
</feature>
<sequence>MTTCDPRPTLGSSFDPRRNSFGFLRIVLALLVFFQHGLIAGGFAPAPGAHSHTDLAAIAVDCFFAISGFLITRSRLRIRSSWRFLWHRFLRILPAFWACLVVTALVIAPLGWLYTRGTLHGYFTADVHGPFSYVRANCLLLMHFYDIAGTPDNVPITALPNGPVAWDGSLWSLFWEALCYLGVAALGATGLLRRRPWVLWALAGSLWLLWVVRWLDPAVLPTALNNEFVAAAVRLGSLFLAGAALCVYADRIPDRAWLGPLAAALAIGALALPDGHAAASLPMAYACVWAALRAPLVPLPGGRTLAPHRVGVSTDLSYGVYIYSAPVQQLLAVYGLYRLGVAAWVLISLAGTLLVALASWRFVEAPALRHKNDVLAGPAAVLAAVRRGRPLPVSGRRTARDTTAVIPVQRDPTRRDPAGGDTAQSGATASDAVRADGQSAALRRDRDAGGGGIIGEQQQGEQNPQEKADPVGGHHG</sequence>
<feature type="region of interest" description="Disordered" evidence="1">
    <location>
        <begin position="392"/>
        <end position="476"/>
    </location>
</feature>
<keyword evidence="5" id="KW-1185">Reference proteome</keyword>
<proteinExistence type="predicted"/>
<dbReference type="RefSeq" id="WP_248826681.1">
    <property type="nucleotide sequence ID" value="NZ_JALKFT010000038.1"/>
</dbReference>
<feature type="domain" description="Acyltransferase 3" evidence="3">
    <location>
        <begin position="21"/>
        <end position="360"/>
    </location>
</feature>
<dbReference type="EMBL" id="JALKFT010000038">
    <property type="protein sequence ID" value="MCK9878587.1"/>
    <property type="molecule type" value="Genomic_DNA"/>
</dbReference>
<dbReference type="InterPro" id="IPR002656">
    <property type="entry name" value="Acyl_transf_3_dom"/>
</dbReference>
<evidence type="ECO:0000256" key="1">
    <source>
        <dbReference type="SAM" id="MobiDB-lite"/>
    </source>
</evidence>
<dbReference type="PANTHER" id="PTHR23028:SF53">
    <property type="entry name" value="ACYL_TRANSF_3 DOMAIN-CONTAINING PROTEIN"/>
    <property type="match status" value="1"/>
</dbReference>
<feature type="transmembrane region" description="Helical" evidence="2">
    <location>
        <begin position="256"/>
        <end position="273"/>
    </location>
</feature>
<protein>
    <submittedName>
        <fullName evidence="4">Acyltransferase</fullName>
    </submittedName>
</protein>
<keyword evidence="2" id="KW-0812">Transmembrane</keyword>
<dbReference type="Pfam" id="PF01757">
    <property type="entry name" value="Acyl_transf_3"/>
    <property type="match status" value="1"/>
</dbReference>
<dbReference type="PANTHER" id="PTHR23028">
    <property type="entry name" value="ACETYLTRANSFERASE"/>
    <property type="match status" value="1"/>
</dbReference>
<feature type="transmembrane region" description="Helical" evidence="2">
    <location>
        <begin position="92"/>
        <end position="114"/>
    </location>
</feature>
<gene>
    <name evidence="4" type="ORF">MXD59_22955</name>
</gene>
<feature type="transmembrane region" description="Helical" evidence="2">
    <location>
        <begin position="21"/>
        <end position="43"/>
    </location>
</feature>
<keyword evidence="4" id="KW-0808">Transferase</keyword>
<evidence type="ECO:0000313" key="5">
    <source>
        <dbReference type="Proteomes" id="UP001201873"/>
    </source>
</evidence>
<comment type="caution">
    <text evidence="4">The sequence shown here is derived from an EMBL/GenBank/DDBJ whole genome shotgun (WGS) entry which is preliminary data.</text>
</comment>
<feature type="transmembrane region" description="Helical" evidence="2">
    <location>
        <begin position="197"/>
        <end position="216"/>
    </location>
</feature>
<organism evidence="4 5">
    <name type="scientific">Frankia umida</name>
    <dbReference type="NCBI Taxonomy" id="573489"/>
    <lineage>
        <taxon>Bacteria</taxon>
        <taxon>Bacillati</taxon>
        <taxon>Actinomycetota</taxon>
        <taxon>Actinomycetes</taxon>
        <taxon>Frankiales</taxon>
        <taxon>Frankiaceae</taxon>
        <taxon>Frankia</taxon>
    </lineage>
</organism>
<accession>A0ABT0K4E9</accession>
<feature type="transmembrane region" description="Helical" evidence="2">
    <location>
        <begin position="228"/>
        <end position="249"/>
    </location>
</feature>
<feature type="transmembrane region" description="Helical" evidence="2">
    <location>
        <begin position="173"/>
        <end position="192"/>
    </location>
</feature>
<keyword evidence="4" id="KW-0012">Acyltransferase</keyword>
<keyword evidence="2" id="KW-0472">Membrane</keyword>
<feature type="transmembrane region" description="Helical" evidence="2">
    <location>
        <begin position="55"/>
        <end position="72"/>
    </location>
</feature>
<dbReference type="GO" id="GO:0016746">
    <property type="term" value="F:acyltransferase activity"/>
    <property type="evidence" value="ECO:0007669"/>
    <property type="project" value="UniProtKB-KW"/>
</dbReference>
<dbReference type="Proteomes" id="UP001201873">
    <property type="component" value="Unassembled WGS sequence"/>
</dbReference>
<evidence type="ECO:0000313" key="4">
    <source>
        <dbReference type="EMBL" id="MCK9878587.1"/>
    </source>
</evidence>
<keyword evidence="2" id="KW-1133">Transmembrane helix</keyword>
<evidence type="ECO:0000256" key="2">
    <source>
        <dbReference type="SAM" id="Phobius"/>
    </source>
</evidence>
<evidence type="ECO:0000259" key="3">
    <source>
        <dbReference type="Pfam" id="PF01757"/>
    </source>
</evidence>
<reference evidence="4 5" key="1">
    <citation type="submission" date="2022-04" db="EMBL/GenBank/DDBJ databases">
        <title>Genome diversity in the genus Frankia.</title>
        <authorList>
            <person name="Carlos-Shanley C."/>
            <person name="Hahn D."/>
        </authorList>
    </citation>
    <scope>NUCLEOTIDE SEQUENCE [LARGE SCALE GENOMIC DNA]</scope>
    <source>
        <strain evidence="4 5">Ag45/Mut15</strain>
    </source>
</reference>
<dbReference type="InterPro" id="IPR050879">
    <property type="entry name" value="Acyltransferase_3"/>
</dbReference>